<sequence>MPAPTATSTPVNVAGISQKFGDVRVLNAVDLDIAAGETVALLGDSGSGKTTLLRLIAGLARPTGGSIHIGERCVADARTGAFLPPEARGLGMVFQDYALWPHMSVARNVGFPLEMRGISKAKREPKVREALSMVNLDAFADRQPGTLSGGQQQRVALARAIVAQPSVILFDEPLSNLDRHLREHLVVDIATLLRRLGMTAVYVTHDHSEAFALADRVAVLRGGGVLQIDAPEALVARPASIAVAEFLKLGLVLEGEVDSGEMVLGQTQRLKPPADFLNGSRTGHLFVPRNAIHPARNGDSALRTTALHSAFKGDGYAVQLQLDHGPILDFFSQTRIDKGAPVDLTIAWERARWFPSTNTHH</sequence>
<dbReference type="InterPro" id="IPR027417">
    <property type="entry name" value="P-loop_NTPase"/>
</dbReference>
<evidence type="ECO:0000256" key="10">
    <source>
        <dbReference type="ARBA" id="ARBA00023136"/>
    </source>
</evidence>
<keyword evidence="13" id="KW-1185">Reference proteome</keyword>
<reference evidence="12 13" key="1">
    <citation type="journal article" date="2014" name="Int. J. Syst. Evol. Microbiol.">
        <title>Complete genome sequence of Corynebacterium casei LMG S-19264T (=DSM 44701T), isolated from a smear-ripened cheese.</title>
        <authorList>
            <consortium name="US DOE Joint Genome Institute (JGI-PGF)"/>
            <person name="Walter F."/>
            <person name="Albersmeier A."/>
            <person name="Kalinowski J."/>
            <person name="Ruckert C."/>
        </authorList>
    </citation>
    <scope>NUCLEOTIDE SEQUENCE [LARGE SCALE GENOMIC DNA]</scope>
    <source>
        <strain evidence="12 13">CGMCC 1.15896</strain>
    </source>
</reference>
<evidence type="ECO:0000256" key="7">
    <source>
        <dbReference type="ARBA" id="ARBA00022840"/>
    </source>
</evidence>
<dbReference type="InterPro" id="IPR003439">
    <property type="entry name" value="ABC_transporter-like_ATP-bd"/>
</dbReference>
<dbReference type="FunFam" id="3.40.50.300:FF:000042">
    <property type="entry name" value="Maltose/maltodextrin ABC transporter, ATP-binding protein"/>
    <property type="match status" value="1"/>
</dbReference>
<evidence type="ECO:0000256" key="4">
    <source>
        <dbReference type="ARBA" id="ARBA00022475"/>
    </source>
</evidence>
<accession>A0A916RLF6</accession>
<dbReference type="PROSITE" id="PS00211">
    <property type="entry name" value="ABC_TRANSPORTER_1"/>
    <property type="match status" value="1"/>
</dbReference>
<evidence type="ECO:0000256" key="6">
    <source>
        <dbReference type="ARBA" id="ARBA00022741"/>
    </source>
</evidence>
<dbReference type="Gene3D" id="3.40.50.300">
    <property type="entry name" value="P-loop containing nucleotide triphosphate hydrolases"/>
    <property type="match status" value="1"/>
</dbReference>
<keyword evidence="7 12" id="KW-0067">ATP-binding</keyword>
<evidence type="ECO:0000256" key="9">
    <source>
        <dbReference type="ARBA" id="ARBA00023065"/>
    </source>
</evidence>
<dbReference type="PROSITE" id="PS50893">
    <property type="entry name" value="ABC_TRANSPORTER_2"/>
    <property type="match status" value="1"/>
</dbReference>
<proteinExistence type="inferred from homology"/>
<dbReference type="RefSeq" id="WP_127071579.1">
    <property type="nucleotide sequence ID" value="NZ_BMKB01000007.1"/>
</dbReference>
<evidence type="ECO:0000256" key="2">
    <source>
        <dbReference type="ARBA" id="ARBA00005417"/>
    </source>
</evidence>
<keyword evidence="8" id="KW-0408">Iron</keyword>
<dbReference type="SMART" id="SM00382">
    <property type="entry name" value="AAA"/>
    <property type="match status" value="1"/>
</dbReference>
<comment type="similarity">
    <text evidence="2">Belongs to the ABC transporter superfamily.</text>
</comment>
<keyword evidence="3" id="KW-0813">Transport</keyword>
<dbReference type="CDD" id="cd03259">
    <property type="entry name" value="ABC_Carb_Solutes_like"/>
    <property type="match status" value="1"/>
</dbReference>
<dbReference type="GO" id="GO:0015408">
    <property type="term" value="F:ABC-type ferric iron transporter activity"/>
    <property type="evidence" value="ECO:0007669"/>
    <property type="project" value="InterPro"/>
</dbReference>
<dbReference type="PANTHER" id="PTHR42781">
    <property type="entry name" value="SPERMIDINE/PUTRESCINE IMPORT ATP-BINDING PROTEIN POTA"/>
    <property type="match status" value="1"/>
</dbReference>
<gene>
    <name evidence="12" type="ORF">GCM10011499_33990</name>
</gene>
<evidence type="ECO:0000256" key="1">
    <source>
        <dbReference type="ARBA" id="ARBA00004417"/>
    </source>
</evidence>
<dbReference type="SUPFAM" id="SSF52540">
    <property type="entry name" value="P-loop containing nucleoside triphosphate hydrolases"/>
    <property type="match status" value="1"/>
</dbReference>
<evidence type="ECO:0000259" key="11">
    <source>
        <dbReference type="PROSITE" id="PS50893"/>
    </source>
</evidence>
<dbReference type="GO" id="GO:0016887">
    <property type="term" value="F:ATP hydrolysis activity"/>
    <property type="evidence" value="ECO:0007669"/>
    <property type="project" value="InterPro"/>
</dbReference>
<dbReference type="InterPro" id="IPR015853">
    <property type="entry name" value="ABC_transpr_FbpC"/>
</dbReference>
<evidence type="ECO:0000256" key="3">
    <source>
        <dbReference type="ARBA" id="ARBA00022448"/>
    </source>
</evidence>
<evidence type="ECO:0000256" key="5">
    <source>
        <dbReference type="ARBA" id="ARBA00022496"/>
    </source>
</evidence>
<dbReference type="GO" id="GO:0043190">
    <property type="term" value="C:ATP-binding cassette (ABC) transporter complex"/>
    <property type="evidence" value="ECO:0007669"/>
    <property type="project" value="UniProtKB-ARBA"/>
</dbReference>
<dbReference type="Proteomes" id="UP000596977">
    <property type="component" value="Unassembled WGS sequence"/>
</dbReference>
<evidence type="ECO:0000313" key="12">
    <source>
        <dbReference type="EMBL" id="GGA60922.1"/>
    </source>
</evidence>
<dbReference type="Pfam" id="PF00005">
    <property type="entry name" value="ABC_tran"/>
    <property type="match status" value="1"/>
</dbReference>
<dbReference type="InterPro" id="IPR003593">
    <property type="entry name" value="AAA+_ATPase"/>
</dbReference>
<dbReference type="PANTHER" id="PTHR42781:SF4">
    <property type="entry name" value="SPERMIDINE_PUTRESCINE IMPORT ATP-BINDING PROTEIN POTA"/>
    <property type="match status" value="1"/>
</dbReference>
<dbReference type="GO" id="GO:0005524">
    <property type="term" value="F:ATP binding"/>
    <property type="evidence" value="ECO:0007669"/>
    <property type="project" value="UniProtKB-KW"/>
</dbReference>
<comment type="caution">
    <text evidence="12">The sequence shown here is derived from an EMBL/GenBank/DDBJ whole genome shotgun (WGS) entry which is preliminary data.</text>
</comment>
<feature type="domain" description="ABC transporter" evidence="11">
    <location>
        <begin position="11"/>
        <end position="247"/>
    </location>
</feature>
<evidence type="ECO:0000313" key="13">
    <source>
        <dbReference type="Proteomes" id="UP000596977"/>
    </source>
</evidence>
<keyword evidence="9" id="KW-0406">Ion transport</keyword>
<dbReference type="OrthoDB" id="9802264at2"/>
<dbReference type="EMBL" id="BMKB01000007">
    <property type="protein sequence ID" value="GGA60922.1"/>
    <property type="molecule type" value="Genomic_DNA"/>
</dbReference>
<protein>
    <submittedName>
        <fullName evidence="12">Fe3+/spermidine/putrescine ABC transporter ATP-binding protein</fullName>
    </submittedName>
</protein>
<dbReference type="InterPro" id="IPR017871">
    <property type="entry name" value="ABC_transporter-like_CS"/>
</dbReference>
<keyword evidence="6" id="KW-0547">Nucleotide-binding</keyword>
<name>A0A916RLF6_9HYPH</name>
<dbReference type="AlphaFoldDB" id="A0A916RLF6"/>
<comment type="subcellular location">
    <subcellularLocation>
        <location evidence="1">Cell inner membrane</location>
        <topology evidence="1">Peripheral membrane protein</topology>
    </subcellularLocation>
</comment>
<keyword evidence="5" id="KW-0410">Iron transport</keyword>
<keyword evidence="4" id="KW-1003">Cell membrane</keyword>
<organism evidence="12 13">
    <name type="scientific">Pelagibacterium lentulum</name>
    <dbReference type="NCBI Taxonomy" id="2029865"/>
    <lineage>
        <taxon>Bacteria</taxon>
        <taxon>Pseudomonadati</taxon>
        <taxon>Pseudomonadota</taxon>
        <taxon>Alphaproteobacteria</taxon>
        <taxon>Hyphomicrobiales</taxon>
        <taxon>Devosiaceae</taxon>
        <taxon>Pelagibacterium</taxon>
    </lineage>
</organism>
<evidence type="ECO:0000256" key="8">
    <source>
        <dbReference type="ARBA" id="ARBA00023004"/>
    </source>
</evidence>
<keyword evidence="10" id="KW-0472">Membrane</keyword>
<dbReference type="InterPro" id="IPR050093">
    <property type="entry name" value="ABC_SmlMolc_Importer"/>
</dbReference>